<protein>
    <submittedName>
        <fullName evidence="3">C4-dicarboxylate ABC transporter permease</fullName>
    </submittedName>
</protein>
<feature type="transmembrane region" description="Helical" evidence="1">
    <location>
        <begin position="45"/>
        <end position="65"/>
    </location>
</feature>
<dbReference type="Pfam" id="PF01970">
    <property type="entry name" value="TctA"/>
    <property type="match status" value="1"/>
</dbReference>
<evidence type="ECO:0000256" key="1">
    <source>
        <dbReference type="SAM" id="Phobius"/>
    </source>
</evidence>
<feature type="transmembrane region" description="Helical" evidence="1">
    <location>
        <begin position="77"/>
        <end position="98"/>
    </location>
</feature>
<organism evidence="3 4">
    <name type="scientific">Nocardiopsis ansamitocini</name>
    <dbReference type="NCBI Taxonomy" id="1670832"/>
    <lineage>
        <taxon>Bacteria</taxon>
        <taxon>Bacillati</taxon>
        <taxon>Actinomycetota</taxon>
        <taxon>Actinomycetes</taxon>
        <taxon>Streptosporangiales</taxon>
        <taxon>Nocardiopsidaceae</taxon>
        <taxon>Nocardiopsis</taxon>
    </lineage>
</organism>
<feature type="transmembrane region" description="Helical" evidence="1">
    <location>
        <begin position="145"/>
        <end position="161"/>
    </location>
</feature>
<dbReference type="EMBL" id="BSQG01000009">
    <property type="protein sequence ID" value="GLU49778.1"/>
    <property type="molecule type" value="Genomic_DNA"/>
</dbReference>
<evidence type="ECO:0000313" key="3">
    <source>
        <dbReference type="EMBL" id="GLU49778.1"/>
    </source>
</evidence>
<dbReference type="InterPro" id="IPR002823">
    <property type="entry name" value="DUF112_TM"/>
</dbReference>
<keyword evidence="1" id="KW-0472">Membrane</keyword>
<dbReference type="Proteomes" id="UP001165092">
    <property type="component" value="Unassembled WGS sequence"/>
</dbReference>
<comment type="caution">
    <text evidence="3">The sequence shown here is derived from an EMBL/GenBank/DDBJ whole genome shotgun (WGS) entry which is preliminary data.</text>
</comment>
<keyword evidence="1" id="KW-1133">Transmembrane helix</keyword>
<feature type="transmembrane region" description="Helical" evidence="1">
    <location>
        <begin position="352"/>
        <end position="375"/>
    </location>
</feature>
<feature type="transmembrane region" description="Helical" evidence="1">
    <location>
        <begin position="465"/>
        <end position="482"/>
    </location>
</feature>
<feature type="transmembrane region" description="Helical" evidence="1">
    <location>
        <begin position="316"/>
        <end position="340"/>
    </location>
</feature>
<feature type="transmembrane region" description="Helical" evidence="1">
    <location>
        <begin position="110"/>
        <end position="133"/>
    </location>
</feature>
<evidence type="ECO:0000259" key="2">
    <source>
        <dbReference type="Pfam" id="PF01970"/>
    </source>
</evidence>
<dbReference type="AlphaFoldDB" id="A0A9W6PA51"/>
<feature type="transmembrane region" description="Helical" evidence="1">
    <location>
        <begin position="168"/>
        <end position="186"/>
    </location>
</feature>
<feature type="transmembrane region" description="Helical" evidence="1">
    <location>
        <begin position="387"/>
        <end position="405"/>
    </location>
</feature>
<dbReference type="PANTHER" id="PTHR35342:SF5">
    <property type="entry name" value="TRICARBOXYLIC TRANSPORT PROTEIN"/>
    <property type="match status" value="1"/>
</dbReference>
<feature type="transmembrane region" description="Helical" evidence="1">
    <location>
        <begin position="17"/>
        <end position="38"/>
    </location>
</feature>
<sequence>MAELLTEALSLTLDPQVWLYVFVGIVLGMFVGAIPGLTATMAVTVLLPIAFYLPPHVGIPFLIAITKGAFYSGSIPAILMSTPGTGAAAATVLDGYPLAKQGKARKALEVSLYGSVVGDIISNIVAIFLASLVASVALKLGPPELVVVMVFGLLLIAFLSGRSFTKGCVAAGLGLLLATIGIDPIHGTSRLTFGWIELSSGIDFIPMVLGLYAVAELLRMGRATTLKPMSSGTSMGERLTRKELVSTLPTMGRATVIGTAVGMLPALNQIVASFLAWSNERRRSSTPEEFGKGSLKGVAATETANNAVNGPSMIPLLSFGIPGDTITAVLLAALLVQGISPGPNIFQEHGPVIYAMFLVFILSSLVLLLVGVVSLKYVAMLSKLPATRMLAAAILFSFVGAYAINYSLFDVVVMMVFGLVGYVFMVLGLPREPLLITFLLAPQIESSLGQALAMDGAMIFVERPVSLGLLGVLVVTLVYLLSRASKIRRMQKAEEDPTLLRK</sequence>
<name>A0A9W6PA51_9ACTN</name>
<keyword evidence="4" id="KW-1185">Reference proteome</keyword>
<feature type="transmembrane region" description="Helical" evidence="1">
    <location>
        <begin position="198"/>
        <end position="218"/>
    </location>
</feature>
<reference evidence="3" key="1">
    <citation type="submission" date="2023-02" db="EMBL/GenBank/DDBJ databases">
        <title>Nocardiopsis ansamitocini NBRC 112285.</title>
        <authorList>
            <person name="Ichikawa N."/>
            <person name="Sato H."/>
            <person name="Tonouchi N."/>
        </authorList>
    </citation>
    <scope>NUCLEOTIDE SEQUENCE</scope>
    <source>
        <strain evidence="3">NBRC 112285</strain>
    </source>
</reference>
<dbReference type="PANTHER" id="PTHR35342">
    <property type="entry name" value="TRICARBOXYLIC TRANSPORT PROTEIN"/>
    <property type="match status" value="1"/>
</dbReference>
<proteinExistence type="predicted"/>
<gene>
    <name evidence="3" type="ORF">Nans01_41290</name>
</gene>
<keyword evidence="1" id="KW-0812">Transmembrane</keyword>
<feature type="domain" description="DUF112" evidence="2">
    <location>
        <begin position="19"/>
        <end position="435"/>
    </location>
</feature>
<evidence type="ECO:0000313" key="4">
    <source>
        <dbReference type="Proteomes" id="UP001165092"/>
    </source>
</evidence>
<accession>A0A9W6PA51</accession>
<dbReference type="RefSeq" id="WP_285761319.1">
    <property type="nucleotide sequence ID" value="NZ_BSQG01000009.1"/>
</dbReference>